<evidence type="ECO:0000313" key="2">
    <source>
        <dbReference type="Proteomes" id="UP001632038"/>
    </source>
</evidence>
<keyword evidence="2" id="KW-1185">Reference proteome</keyword>
<dbReference type="PANTHER" id="PTHR33527:SF14">
    <property type="entry name" value="OS07G0274300 PROTEIN"/>
    <property type="match status" value="1"/>
</dbReference>
<dbReference type="PANTHER" id="PTHR33527">
    <property type="entry name" value="OS07G0274300 PROTEIN"/>
    <property type="match status" value="1"/>
</dbReference>
<comment type="caution">
    <text evidence="1">The sequence shown here is derived from an EMBL/GenBank/DDBJ whole genome shotgun (WGS) entry which is preliminary data.</text>
</comment>
<evidence type="ECO:0000313" key="1">
    <source>
        <dbReference type="EMBL" id="KAL3649409.1"/>
    </source>
</evidence>
<dbReference type="AlphaFoldDB" id="A0ABD3E5J6"/>
<gene>
    <name evidence="1" type="ORF">CASFOL_005812</name>
</gene>
<sequence>MSRLRADAEPFVPDTIRAQQVPFDSTLREERSLFMTFSKNRAPLTWQEIRQHFTNLYGGCVDYVYMKNDQPNLEAEFGRIIFTSVEMINVIMGNNEKVTVWVGDKPICLKRYEPLYRRNNDQ</sequence>
<evidence type="ECO:0008006" key="3">
    <source>
        <dbReference type="Google" id="ProtNLM"/>
    </source>
</evidence>
<protein>
    <recommendedName>
        <fullName evidence="3">RRM domain-containing protein</fullName>
    </recommendedName>
</protein>
<name>A0ABD3E5J6_9LAMI</name>
<dbReference type="Proteomes" id="UP001632038">
    <property type="component" value="Unassembled WGS sequence"/>
</dbReference>
<organism evidence="1 2">
    <name type="scientific">Castilleja foliolosa</name>
    <dbReference type="NCBI Taxonomy" id="1961234"/>
    <lineage>
        <taxon>Eukaryota</taxon>
        <taxon>Viridiplantae</taxon>
        <taxon>Streptophyta</taxon>
        <taxon>Embryophyta</taxon>
        <taxon>Tracheophyta</taxon>
        <taxon>Spermatophyta</taxon>
        <taxon>Magnoliopsida</taxon>
        <taxon>eudicotyledons</taxon>
        <taxon>Gunneridae</taxon>
        <taxon>Pentapetalae</taxon>
        <taxon>asterids</taxon>
        <taxon>lamiids</taxon>
        <taxon>Lamiales</taxon>
        <taxon>Orobanchaceae</taxon>
        <taxon>Pedicularideae</taxon>
        <taxon>Castillejinae</taxon>
        <taxon>Castilleja</taxon>
    </lineage>
</organism>
<accession>A0ABD3E5J6</accession>
<reference evidence="2" key="1">
    <citation type="journal article" date="2024" name="IScience">
        <title>Strigolactones Initiate the Formation of Haustorium-like Structures in Castilleja.</title>
        <authorList>
            <person name="Buerger M."/>
            <person name="Peterson D."/>
            <person name="Chory J."/>
        </authorList>
    </citation>
    <scope>NUCLEOTIDE SEQUENCE [LARGE SCALE GENOMIC DNA]</scope>
</reference>
<proteinExistence type="predicted"/>
<dbReference type="EMBL" id="JAVIJP010000007">
    <property type="protein sequence ID" value="KAL3649409.1"/>
    <property type="molecule type" value="Genomic_DNA"/>
</dbReference>